<protein>
    <submittedName>
        <fullName evidence="2">Uncharacterized protein</fullName>
    </submittedName>
</protein>
<evidence type="ECO:0000256" key="1">
    <source>
        <dbReference type="SAM" id="MobiDB-lite"/>
    </source>
</evidence>
<evidence type="ECO:0000313" key="2">
    <source>
        <dbReference type="EMBL" id="DAE08409.1"/>
    </source>
</evidence>
<dbReference type="EMBL" id="BK015468">
    <property type="protein sequence ID" value="DAE08409.1"/>
    <property type="molecule type" value="Genomic_DNA"/>
</dbReference>
<sequence>MALFILTENKEILNLIAEDFALEFVDIEALDEGSNDEAVGRQVILQQIEAGIKADGDASKLVQINKVLQHVDDLNWLEKLQLKMEKKIREYNQKLKDDSQGKLAKVWTKIKQFLAKVVASITKAINKLAYSVKMGYRAGKDNATGGIDSGLKLMTKPGQMKGSAAHRVNRHLSTLSAHQEKGLSAKLNKARATRNGEFQTR</sequence>
<reference evidence="2" key="1">
    <citation type="journal article" date="2021" name="Proc. Natl. Acad. Sci. U.S.A.">
        <title>A Catalog of Tens of Thousands of Viruses from Human Metagenomes Reveals Hidden Associations with Chronic Diseases.</title>
        <authorList>
            <person name="Tisza M.J."/>
            <person name="Buck C.B."/>
        </authorList>
    </citation>
    <scope>NUCLEOTIDE SEQUENCE</scope>
    <source>
        <strain evidence="2">CtOAf25</strain>
    </source>
</reference>
<name>A0A8S5PPP1_9CAUD</name>
<proteinExistence type="predicted"/>
<accession>A0A8S5PPP1</accession>
<feature type="region of interest" description="Disordered" evidence="1">
    <location>
        <begin position="178"/>
        <end position="201"/>
    </location>
</feature>
<organism evidence="2">
    <name type="scientific">Podoviridae sp. ctOAf25</name>
    <dbReference type="NCBI Taxonomy" id="2825245"/>
    <lineage>
        <taxon>Viruses</taxon>
        <taxon>Duplodnaviria</taxon>
        <taxon>Heunggongvirae</taxon>
        <taxon>Uroviricota</taxon>
        <taxon>Caudoviricetes</taxon>
    </lineage>
</organism>